<keyword evidence="7" id="KW-0614">Plasmid</keyword>
<proteinExistence type="inferred from homology"/>
<sequence length="297" mass="34053">MVSNLEVKWFYDVIALEETRSFTLAAEKRNISQSSFSRRIQSLESAIGFAIFDRSVNPLQLTRQGKSFVGYARNMLDDMDYQLNRIKGLDNFRQSIKFDAAPSLSVLLLPNLIAGYTDSAERIHYVESINVDEAVYNLKEGKSDFILTFYNEEFMNYPFIHHKVFDSFLHLVSPCDVDGRPLFSLNGDVLPLMKYANDSYMGRQVNQVIDKIPENTFTLSFVSSMSELLKRMIVNGHGVGWLPQYSIQRELREGKLAIMDGSLSLPISAYVYRSGARLNLAAERFWQHIKSQNIRLD</sequence>
<dbReference type="EMBL" id="MLJI01000001">
    <property type="protein sequence ID" value="ORM95677.1"/>
    <property type="molecule type" value="Genomic_DNA"/>
</dbReference>
<protein>
    <submittedName>
        <fullName evidence="6">LysR family transcriptional regulator</fullName>
    </submittedName>
</protein>
<dbReference type="Proteomes" id="UP000193749">
    <property type="component" value="Unassembled WGS sequence"/>
</dbReference>
<dbReference type="RefSeq" id="WP_084878285.1">
    <property type="nucleotide sequence ID" value="NZ_CP024770.1"/>
</dbReference>
<dbReference type="InterPro" id="IPR000847">
    <property type="entry name" value="LysR_HTH_N"/>
</dbReference>
<gene>
    <name evidence="7" type="ORF">CUN67_23625</name>
    <name evidence="6" type="ORF">HA50_02070</name>
</gene>
<organism evidence="6 8">
    <name type="scientific">Pantoea cypripedii</name>
    <name type="common">Pectobacterium cypripedii</name>
    <name type="synonym">Erwinia cypripedii</name>
    <dbReference type="NCBI Taxonomy" id="55209"/>
    <lineage>
        <taxon>Bacteria</taxon>
        <taxon>Pseudomonadati</taxon>
        <taxon>Pseudomonadota</taxon>
        <taxon>Gammaproteobacteria</taxon>
        <taxon>Enterobacterales</taxon>
        <taxon>Erwiniaceae</taxon>
        <taxon>Pantoea</taxon>
    </lineage>
</organism>
<dbReference type="STRING" id="55209.HA50_02070"/>
<dbReference type="PRINTS" id="PR00039">
    <property type="entry name" value="HTHLYSR"/>
</dbReference>
<feature type="domain" description="HTH lysR-type" evidence="5">
    <location>
        <begin position="5"/>
        <end position="62"/>
    </location>
</feature>
<dbReference type="InterPro" id="IPR036390">
    <property type="entry name" value="WH_DNA-bd_sf"/>
</dbReference>
<geneLocation type="plasmid" evidence="9">
    <name>pne1b</name>
</geneLocation>
<evidence type="ECO:0000313" key="9">
    <source>
        <dbReference type="Proteomes" id="UP000502005"/>
    </source>
</evidence>
<dbReference type="GO" id="GO:0000976">
    <property type="term" value="F:transcription cis-regulatory region binding"/>
    <property type="evidence" value="ECO:0007669"/>
    <property type="project" value="TreeGrafter"/>
</dbReference>
<dbReference type="Proteomes" id="UP000502005">
    <property type="component" value="Plasmid pNE1B"/>
</dbReference>
<evidence type="ECO:0000256" key="4">
    <source>
        <dbReference type="ARBA" id="ARBA00023163"/>
    </source>
</evidence>
<dbReference type="SUPFAM" id="SSF46785">
    <property type="entry name" value="Winged helix' DNA-binding domain"/>
    <property type="match status" value="1"/>
</dbReference>
<evidence type="ECO:0000313" key="8">
    <source>
        <dbReference type="Proteomes" id="UP000193749"/>
    </source>
</evidence>
<geneLocation type="plasmid" evidence="7">
    <name>pNE1B</name>
</geneLocation>
<dbReference type="OrthoDB" id="6971749at2"/>
<dbReference type="GO" id="GO:0003700">
    <property type="term" value="F:DNA-binding transcription factor activity"/>
    <property type="evidence" value="ECO:0007669"/>
    <property type="project" value="InterPro"/>
</dbReference>
<dbReference type="InterPro" id="IPR005119">
    <property type="entry name" value="LysR_subst-bd"/>
</dbReference>
<reference evidence="7 9" key="2">
    <citation type="submission" date="2017-11" db="EMBL/GenBank/DDBJ databases">
        <title>Genome sequence of Pantoea cypripedii NE1.</title>
        <authorList>
            <person name="Nascimento F.X."/>
        </authorList>
    </citation>
    <scope>NUCLEOTIDE SEQUENCE [LARGE SCALE GENOMIC DNA]</scope>
    <source>
        <strain evidence="7 9">NE1</strain>
        <plasmid evidence="9">pne1b</plasmid>
        <plasmid evidence="7">pNE1B</plasmid>
    </source>
</reference>
<evidence type="ECO:0000259" key="5">
    <source>
        <dbReference type="PROSITE" id="PS50931"/>
    </source>
</evidence>
<evidence type="ECO:0000256" key="2">
    <source>
        <dbReference type="ARBA" id="ARBA00023015"/>
    </source>
</evidence>
<dbReference type="PANTHER" id="PTHR30126">
    <property type="entry name" value="HTH-TYPE TRANSCRIPTIONAL REGULATOR"/>
    <property type="match status" value="1"/>
</dbReference>
<reference evidence="6 8" key="1">
    <citation type="journal article" date="2017" name="Antonie Van Leeuwenhoek">
        <title>Phylogenomic resolution of the bacterial genus Pantoea and its relationship with Erwinia and Tatumella.</title>
        <authorList>
            <person name="Palmer M."/>
            <person name="Steenkamp E.T."/>
            <person name="Coetzee M.P."/>
            <person name="Chan W.Y."/>
            <person name="van Zyl E."/>
            <person name="De Maayer P."/>
            <person name="Coutinho T.A."/>
            <person name="Blom J."/>
            <person name="Smits T.H."/>
            <person name="Duffy B."/>
            <person name="Venter S.N."/>
        </authorList>
    </citation>
    <scope>NUCLEOTIDE SEQUENCE [LARGE SCALE GENOMIC DNA]</scope>
    <source>
        <strain evidence="6 8">LMG 2657</strain>
    </source>
</reference>
<dbReference type="PROSITE" id="PS50931">
    <property type="entry name" value="HTH_LYSR"/>
    <property type="match status" value="1"/>
</dbReference>
<keyword evidence="3" id="KW-0238">DNA-binding</keyword>
<dbReference type="SUPFAM" id="SSF53850">
    <property type="entry name" value="Periplasmic binding protein-like II"/>
    <property type="match status" value="1"/>
</dbReference>
<dbReference type="EMBL" id="CP024770">
    <property type="protein sequence ID" value="QGY33237.1"/>
    <property type="molecule type" value="Genomic_DNA"/>
</dbReference>
<evidence type="ECO:0000313" key="7">
    <source>
        <dbReference type="EMBL" id="QGY33237.1"/>
    </source>
</evidence>
<evidence type="ECO:0000256" key="3">
    <source>
        <dbReference type="ARBA" id="ARBA00023125"/>
    </source>
</evidence>
<keyword evidence="4" id="KW-0804">Transcription</keyword>
<dbReference type="Gene3D" id="3.40.190.290">
    <property type="match status" value="1"/>
</dbReference>
<dbReference type="AlphaFoldDB" id="A0A1X1F0M3"/>
<dbReference type="InterPro" id="IPR036388">
    <property type="entry name" value="WH-like_DNA-bd_sf"/>
</dbReference>
<name>A0A1X1F0M3_PANCY</name>
<keyword evidence="8" id="KW-1185">Reference proteome</keyword>
<comment type="similarity">
    <text evidence="1">Belongs to the LysR transcriptional regulatory family.</text>
</comment>
<accession>A0A1X1F0M3</accession>
<evidence type="ECO:0000313" key="6">
    <source>
        <dbReference type="EMBL" id="ORM95677.1"/>
    </source>
</evidence>
<keyword evidence="2" id="KW-0805">Transcription regulation</keyword>
<dbReference type="Gene3D" id="1.10.10.10">
    <property type="entry name" value="Winged helix-like DNA-binding domain superfamily/Winged helix DNA-binding domain"/>
    <property type="match status" value="1"/>
</dbReference>
<dbReference type="Pfam" id="PF03466">
    <property type="entry name" value="LysR_substrate"/>
    <property type="match status" value="1"/>
</dbReference>
<dbReference type="Pfam" id="PF00126">
    <property type="entry name" value="HTH_1"/>
    <property type="match status" value="1"/>
</dbReference>
<dbReference type="CDD" id="cd05466">
    <property type="entry name" value="PBP2_LTTR_substrate"/>
    <property type="match status" value="1"/>
</dbReference>
<evidence type="ECO:0000256" key="1">
    <source>
        <dbReference type="ARBA" id="ARBA00009437"/>
    </source>
</evidence>
<dbReference type="PANTHER" id="PTHR30126:SF2">
    <property type="entry name" value="HTH-TYPE TRANSCRIPTIONAL REGULATOR YJIE"/>
    <property type="match status" value="1"/>
</dbReference>